<dbReference type="EMBL" id="CM023475">
    <property type="protein sequence ID" value="KAH7945067.1"/>
    <property type="molecule type" value="Genomic_DNA"/>
</dbReference>
<name>A0ACB8CJH4_DERSI</name>
<organism evidence="1 2">
    <name type="scientific">Dermacentor silvarum</name>
    <name type="common">Tick</name>
    <dbReference type="NCBI Taxonomy" id="543639"/>
    <lineage>
        <taxon>Eukaryota</taxon>
        <taxon>Metazoa</taxon>
        <taxon>Ecdysozoa</taxon>
        <taxon>Arthropoda</taxon>
        <taxon>Chelicerata</taxon>
        <taxon>Arachnida</taxon>
        <taxon>Acari</taxon>
        <taxon>Parasitiformes</taxon>
        <taxon>Ixodida</taxon>
        <taxon>Ixodoidea</taxon>
        <taxon>Ixodidae</taxon>
        <taxon>Rhipicephalinae</taxon>
        <taxon>Dermacentor</taxon>
    </lineage>
</organism>
<keyword evidence="2" id="KW-1185">Reference proteome</keyword>
<sequence>MSHRNMRPGSARKSSASGSTSSKKSSDEATKKSRHMAQVNPTSQIPSVGGDKSSKAPHIRRLSNQGVQRKSLTDVDYSRLNPLSSFDLGRRKSTTDIDFRNRKSISEIDFSLRKSLTENDTSRPILRSSLGQDGASSRKAPPMLQPTDNERPTRKRDQLIMAAAVFVSVLLACVLAFLFFFTEHVKTVGYCVSDACIDHANRLSATINTSRDPCDDFYAFVCSGWQKGFPALSVQDKLNEDARKDEIKELDADIWRVGRATRLYNKCLDPQQSDIYSNVLWINHFMNIVNLAWPSREPNLTEARPLEVMLNMSANYDLNFLFRLEIATNRSTGNVLVFCRHYNGIVWNDRLERPLSLVDYAKVTEQQLLALEREVYVSYEPSLLQRIEKSFIESNQYESQGEQSWFAISELDTKTVNIAPNRWLKGLNSAYSSLKLSWAFDNIVVLEHADILNRIDALFRDYNEVELLIGIAWIFIQSHLWVAVGNPGFMLHDNSEEKRQRICLEYVDSRFGILSSSEHITRLYPTHEARLGVASFLESLKTEFNQAMKRTPWVDREIRETAVRKVNKMDLNVLPDEHFFAPLHRATLYGHFPAINDTAFIESWLTSSEVYQSLQLHQSFNDVFKKRRTFRHQAYTYSYLLNAVDAALGALEPPLFYPKGTFAMNYASAGTLLARELVKSIDPAGTTVNDRGESIHWWGKTESAEYNRRLNCDLRQEAGQKAITVIPAIPALELSHAAFKTAVEHETRTLGGVEDLRLRGLDNFVDDQIFFMSYCYVLCGKTGDMSAQRECNVPLKHSFHFTEAFRCPEGSPMNVASKCSFFEH</sequence>
<comment type="caution">
    <text evidence="1">The sequence shown here is derived from an EMBL/GenBank/DDBJ whole genome shotgun (WGS) entry which is preliminary data.</text>
</comment>
<gene>
    <name evidence="1" type="ORF">HPB49_006138</name>
</gene>
<evidence type="ECO:0000313" key="2">
    <source>
        <dbReference type="Proteomes" id="UP000821865"/>
    </source>
</evidence>
<evidence type="ECO:0000313" key="1">
    <source>
        <dbReference type="EMBL" id="KAH7945067.1"/>
    </source>
</evidence>
<protein>
    <submittedName>
        <fullName evidence="1">Uncharacterized protein</fullName>
    </submittedName>
</protein>
<proteinExistence type="predicted"/>
<accession>A0ACB8CJH4</accession>
<dbReference type="Proteomes" id="UP000821865">
    <property type="component" value="Chromosome 6"/>
</dbReference>
<reference evidence="1" key="1">
    <citation type="submission" date="2020-05" db="EMBL/GenBank/DDBJ databases">
        <title>Large-scale comparative analyses of tick genomes elucidate their genetic diversity and vector capacities.</title>
        <authorList>
            <person name="Jia N."/>
            <person name="Wang J."/>
            <person name="Shi W."/>
            <person name="Du L."/>
            <person name="Sun Y."/>
            <person name="Zhan W."/>
            <person name="Jiang J."/>
            <person name="Wang Q."/>
            <person name="Zhang B."/>
            <person name="Ji P."/>
            <person name="Sakyi L.B."/>
            <person name="Cui X."/>
            <person name="Yuan T."/>
            <person name="Jiang B."/>
            <person name="Yang W."/>
            <person name="Lam T.T.-Y."/>
            <person name="Chang Q."/>
            <person name="Ding S."/>
            <person name="Wang X."/>
            <person name="Zhu J."/>
            <person name="Ruan X."/>
            <person name="Zhao L."/>
            <person name="Wei J."/>
            <person name="Que T."/>
            <person name="Du C."/>
            <person name="Cheng J."/>
            <person name="Dai P."/>
            <person name="Han X."/>
            <person name="Huang E."/>
            <person name="Gao Y."/>
            <person name="Liu J."/>
            <person name="Shao H."/>
            <person name="Ye R."/>
            <person name="Li L."/>
            <person name="Wei W."/>
            <person name="Wang X."/>
            <person name="Wang C."/>
            <person name="Yang T."/>
            <person name="Huo Q."/>
            <person name="Li W."/>
            <person name="Guo W."/>
            <person name="Chen H."/>
            <person name="Zhou L."/>
            <person name="Ni X."/>
            <person name="Tian J."/>
            <person name="Zhou Y."/>
            <person name="Sheng Y."/>
            <person name="Liu T."/>
            <person name="Pan Y."/>
            <person name="Xia L."/>
            <person name="Li J."/>
            <person name="Zhao F."/>
            <person name="Cao W."/>
        </authorList>
    </citation>
    <scope>NUCLEOTIDE SEQUENCE</scope>
    <source>
        <strain evidence="1">Dsil-2018</strain>
    </source>
</reference>